<dbReference type="Gene3D" id="3.40.50.1910">
    <property type="match status" value="1"/>
</dbReference>
<reference evidence="3 4" key="1">
    <citation type="submission" date="2015-01" db="EMBL/GenBank/DDBJ databases">
        <title>The Genome Sequence of Exophiala sideris CBS121828.</title>
        <authorList>
            <consortium name="The Broad Institute Genomics Platform"/>
            <person name="Cuomo C."/>
            <person name="de Hoog S."/>
            <person name="Gorbushina A."/>
            <person name="Stielow B."/>
            <person name="Teixiera M."/>
            <person name="Abouelleil A."/>
            <person name="Chapman S.B."/>
            <person name="Priest M."/>
            <person name="Young S.K."/>
            <person name="Wortman J."/>
            <person name="Nusbaum C."/>
            <person name="Birren B."/>
        </authorList>
    </citation>
    <scope>NUCLEOTIDE SEQUENCE [LARGE SCALE GENOMIC DNA]</scope>
    <source>
        <strain evidence="3 4">CBS 121828</strain>
    </source>
</reference>
<dbReference type="Pfam" id="PF00995">
    <property type="entry name" value="Sec1"/>
    <property type="match status" value="1"/>
</dbReference>
<name>A0A0D1WEW8_9EURO</name>
<evidence type="ECO:0000256" key="2">
    <source>
        <dbReference type="SAM" id="MobiDB-lite"/>
    </source>
</evidence>
<dbReference type="Gene3D" id="3.90.830.10">
    <property type="entry name" value="Syntaxin Binding Protein 1, Chain A, domain 2"/>
    <property type="match status" value="1"/>
</dbReference>
<feature type="compositionally biased region" description="Pro residues" evidence="2">
    <location>
        <begin position="685"/>
        <end position="700"/>
    </location>
</feature>
<dbReference type="Gene3D" id="1.25.40.60">
    <property type="match status" value="1"/>
</dbReference>
<evidence type="ECO:0008006" key="5">
    <source>
        <dbReference type="Google" id="ProtNLM"/>
    </source>
</evidence>
<dbReference type="OrthoDB" id="2228at2759"/>
<gene>
    <name evidence="3" type="ORF">PV11_02907</name>
</gene>
<feature type="region of interest" description="Disordered" evidence="2">
    <location>
        <begin position="626"/>
        <end position="726"/>
    </location>
</feature>
<dbReference type="Proteomes" id="UP000053599">
    <property type="component" value="Unassembled WGS sequence"/>
</dbReference>
<dbReference type="EMBL" id="KN846951">
    <property type="protein sequence ID" value="KIV87355.1"/>
    <property type="molecule type" value="Genomic_DNA"/>
</dbReference>
<dbReference type="InterPro" id="IPR043154">
    <property type="entry name" value="Sec-1-like_dom1"/>
</dbReference>
<comment type="similarity">
    <text evidence="1">Belongs to the STXBP/unc-18/SEC1 family.</text>
</comment>
<evidence type="ECO:0000313" key="3">
    <source>
        <dbReference type="EMBL" id="KIV87355.1"/>
    </source>
</evidence>
<dbReference type="InterPro" id="IPR027482">
    <property type="entry name" value="Sec1-like_dom2"/>
</dbReference>
<dbReference type="STRING" id="1016849.A0A0D1WEW8"/>
<dbReference type="InterPro" id="IPR001619">
    <property type="entry name" value="Sec1-like"/>
</dbReference>
<dbReference type="Gene3D" id="3.40.50.2060">
    <property type="match status" value="1"/>
</dbReference>
<feature type="compositionally biased region" description="Basic residues" evidence="2">
    <location>
        <begin position="711"/>
        <end position="726"/>
    </location>
</feature>
<dbReference type="InterPro" id="IPR036045">
    <property type="entry name" value="Sec1-like_sf"/>
</dbReference>
<protein>
    <recommendedName>
        <fullName evidence="5">Sec1 family protein</fullName>
    </recommendedName>
</protein>
<dbReference type="PIRSF" id="PIRSF005715">
    <property type="entry name" value="VPS45_Sec1"/>
    <property type="match status" value="1"/>
</dbReference>
<dbReference type="HOGENOM" id="CLU_009210_1_0_1"/>
<dbReference type="SUPFAM" id="SSF56815">
    <property type="entry name" value="Sec1/munc18-like (SM) proteins"/>
    <property type="match status" value="1"/>
</dbReference>
<feature type="compositionally biased region" description="Pro residues" evidence="2">
    <location>
        <begin position="633"/>
        <end position="658"/>
    </location>
</feature>
<accession>A0A0D1WEW8</accession>
<dbReference type="InterPro" id="IPR043127">
    <property type="entry name" value="Sec-1-like_dom3a"/>
</dbReference>
<evidence type="ECO:0000256" key="1">
    <source>
        <dbReference type="ARBA" id="ARBA00009884"/>
    </source>
</evidence>
<organism evidence="3 4">
    <name type="scientific">Exophiala sideris</name>
    <dbReference type="NCBI Taxonomy" id="1016849"/>
    <lineage>
        <taxon>Eukaryota</taxon>
        <taxon>Fungi</taxon>
        <taxon>Dikarya</taxon>
        <taxon>Ascomycota</taxon>
        <taxon>Pezizomycotina</taxon>
        <taxon>Eurotiomycetes</taxon>
        <taxon>Chaetothyriomycetidae</taxon>
        <taxon>Chaetothyriales</taxon>
        <taxon>Herpotrichiellaceae</taxon>
        <taxon>Exophiala</taxon>
    </lineage>
</organism>
<proteinExistence type="inferred from homology"/>
<dbReference type="PANTHER" id="PTHR11679">
    <property type="entry name" value="VESICLE PROTEIN SORTING-ASSOCIATED"/>
    <property type="match status" value="1"/>
</dbReference>
<sequence length="726" mass="82494">MATSILDIQRSIILDTIRTTSGRDWKVLVLDEQSRRLVYNVTREDDILNANITNIEQIEERRQTLSDTDAIYLLSPLPHIVECLKADLGRKRYRRAHLIWSSQLPRALGEEIFRSESRARLIVESRTLNIDFFPRESNLITFREPWSFHLLYHPGCDALVKNHLDALTQKIVSICVSLGEYPLIRFYKPRDQDRHPAEVLCYHLASFVQAALDNYARDERNDFPPQNQSARPRAVLLLTARSMDLMSPFVHELTYQAMAMDLLPIRDDDDKVTYRNIIRRGQPDQEEKDVEITEKDNLWVAHRHMHMKDLLVKLSEEFRKFQARNPQFADNDGQPASINTIKDMLAGLPEFQEGKEAFSLHIDMAEKCAKIFADHKLLDVVSVEQSLSTGVDEDNKKPKNLADQIVRLLDDDSVIHEDRVRLLILYILYRSGILRGDIEKLRCHGELSPMDGEIIYNLITLGARVEKQLKDTTLPPPALFPPRFRDTGNAEEVSLSRFEPALRYMLEEQCEGTLDSTVFPAVKPHLNDPNMAGMTSQTSLRNAGKPTWAQTRSQSNKPRQRIIVFMAGGATYAEARACYEVSRMAGKEIFLATTHMLTPKSFLRQVSLLSAGRKQLDLPADRAAPKLPAWMSEPPPQAQQPQRPQAPPNGRPSDPMRPPTEAMQRMNIAGAPQNGTRPGVGTAPARPPQPQPQPQPPTPYQSPSASESSGKLKKEKKHHLGLFKKH</sequence>
<dbReference type="AlphaFoldDB" id="A0A0D1WEW8"/>
<feature type="region of interest" description="Disordered" evidence="2">
    <location>
        <begin position="536"/>
        <end position="556"/>
    </location>
</feature>
<evidence type="ECO:0000313" key="4">
    <source>
        <dbReference type="Proteomes" id="UP000053599"/>
    </source>
</evidence>
<dbReference type="GO" id="GO:0016192">
    <property type="term" value="P:vesicle-mediated transport"/>
    <property type="evidence" value="ECO:0007669"/>
    <property type="project" value="InterPro"/>
</dbReference>